<dbReference type="InterPro" id="IPR043129">
    <property type="entry name" value="ATPase_NBD"/>
</dbReference>
<feature type="region of interest" description="Disordered" evidence="4">
    <location>
        <begin position="684"/>
        <end position="756"/>
    </location>
</feature>
<name>A0ABQ8LK44_LABRO</name>
<feature type="compositionally biased region" description="Basic and acidic residues" evidence="4">
    <location>
        <begin position="746"/>
        <end position="756"/>
    </location>
</feature>
<dbReference type="InterPro" id="IPR029048">
    <property type="entry name" value="HSP70_C_sf"/>
</dbReference>
<keyword evidence="3" id="KW-0067">ATP-binding</keyword>
<feature type="compositionally biased region" description="Basic and acidic residues" evidence="4">
    <location>
        <begin position="483"/>
        <end position="516"/>
    </location>
</feature>
<comment type="similarity">
    <text evidence="1">Belongs to the heat shock protein 70 family.</text>
</comment>
<comment type="caution">
    <text evidence="5">The sequence shown here is derived from an EMBL/GenBank/DDBJ whole genome shotgun (WGS) entry which is preliminary data.</text>
</comment>
<dbReference type="InterPro" id="IPR029047">
    <property type="entry name" value="HSP70_peptide-bd_sf"/>
</dbReference>
<dbReference type="Gene3D" id="2.60.34.10">
    <property type="entry name" value="Substrate Binding Domain Of DNAk, Chain A, domain 1"/>
    <property type="match status" value="1"/>
</dbReference>
<evidence type="ECO:0000313" key="6">
    <source>
        <dbReference type="Proteomes" id="UP000830375"/>
    </source>
</evidence>
<keyword evidence="6" id="KW-1185">Reference proteome</keyword>
<dbReference type="SUPFAM" id="SSF100934">
    <property type="entry name" value="Heat shock protein 70kD (HSP70), C-terminal subdomain"/>
    <property type="match status" value="2"/>
</dbReference>
<dbReference type="EMBL" id="JACTAM010000021">
    <property type="protein sequence ID" value="KAI2650974.1"/>
    <property type="molecule type" value="Genomic_DNA"/>
</dbReference>
<dbReference type="InterPro" id="IPR018181">
    <property type="entry name" value="Heat_shock_70_CS"/>
</dbReference>
<dbReference type="Pfam" id="PF00012">
    <property type="entry name" value="HSP70"/>
    <property type="match status" value="3"/>
</dbReference>
<dbReference type="Gene3D" id="3.90.640.10">
    <property type="entry name" value="Actin, Chain A, domain 4"/>
    <property type="match status" value="1"/>
</dbReference>
<feature type="compositionally biased region" description="Polar residues" evidence="4">
    <location>
        <begin position="721"/>
        <end position="732"/>
    </location>
</feature>
<keyword evidence="5" id="KW-0346">Stress response</keyword>
<accession>A0ABQ8LK44</accession>
<sequence>MSVVGFDVGFQSCYVAVARAGGIETVANEYSDRCTPSFVSFGPRNRSIGAAAKSQVVTNCKNTVQGFKRFHGRAFSDPYVQAAKSSLVYDLAQMPTGTTGIKVMYMEEEKVFSIEQVTGMLLTKLKETAEAALKKPVADCVISVPSFFTDAERRSDLPAPEEKPRTVVFVDVGHAGYQVSVCAFNKGKLKVLGSAFDPELGGKDFDEVLVKYFCEEFAKKYKLDVRSKPRALVRLYQECEKLKKLMSANSSDLPLNIECFMNDIDVSGTLNRAKFEELCTELLAKVEAPLRSIMEQTRLKKEDIYAVEIIGGASRIPAIKERISKFFGKELSTTLNLDEAVARGCALQCAILSPAFKVREFSITDVVPYPISLKWTSAADEGVSDCEVFPKNHAAPFSKVLTFYRREPFSLDAYYNNPKELPYPDPTIGQFNIQKVVPQPSGESAKVKVKVRVNVHGVFSVSSASLVEVVKSAEGEEPMETDNPGKEDENKMQVDQEVQKAQGDDQKEHADKKSDTEEMETSTEENKQEEKKNEQPPQAKKAKVKTKTVDLPIENSLNWQLASETLNLFVENEGKMIMQDKLEKERNDAKNCVEEYVYEMRDKLHGALENFVSEADRDSFSLKLEDTENWLYEEGEDQQKQVYIDKLNELKDELYDHLDELEMMKVEKQVNETMTWMNNKMNLQSKQNLSQDPVVKTQEIQAKTKPKVEPPKEETAPEQNGPVNGQEGSEAQTGKPEKGQAAPENTEAKLPEMDID</sequence>
<dbReference type="PANTHER" id="PTHR45639:SF6">
    <property type="entry name" value="HEAT SHOCK 70 KDA PROTEIN 4"/>
    <property type="match status" value="1"/>
</dbReference>
<evidence type="ECO:0000256" key="2">
    <source>
        <dbReference type="ARBA" id="ARBA00022741"/>
    </source>
</evidence>
<dbReference type="InterPro" id="IPR013126">
    <property type="entry name" value="Hsp_70_fam"/>
</dbReference>
<dbReference type="SUPFAM" id="SSF53067">
    <property type="entry name" value="Actin-like ATPase domain"/>
    <property type="match status" value="2"/>
</dbReference>
<dbReference type="PROSITE" id="PS01036">
    <property type="entry name" value="HSP70_3"/>
    <property type="match status" value="1"/>
</dbReference>
<evidence type="ECO:0000256" key="4">
    <source>
        <dbReference type="SAM" id="MobiDB-lite"/>
    </source>
</evidence>
<organism evidence="5 6">
    <name type="scientific">Labeo rohita</name>
    <name type="common">Indian major carp</name>
    <name type="synonym">Cyprinus rohita</name>
    <dbReference type="NCBI Taxonomy" id="84645"/>
    <lineage>
        <taxon>Eukaryota</taxon>
        <taxon>Metazoa</taxon>
        <taxon>Chordata</taxon>
        <taxon>Craniata</taxon>
        <taxon>Vertebrata</taxon>
        <taxon>Euteleostomi</taxon>
        <taxon>Actinopterygii</taxon>
        <taxon>Neopterygii</taxon>
        <taxon>Teleostei</taxon>
        <taxon>Ostariophysi</taxon>
        <taxon>Cypriniformes</taxon>
        <taxon>Cyprinidae</taxon>
        <taxon>Labeoninae</taxon>
        <taxon>Labeonini</taxon>
        <taxon>Labeo</taxon>
    </lineage>
</organism>
<protein>
    <submittedName>
        <fullName evidence="5">Heat shock 70 kDa protein 4</fullName>
    </submittedName>
</protein>
<gene>
    <name evidence="5" type="ORF">H4Q32_018963</name>
</gene>
<dbReference type="Gene3D" id="3.30.420.40">
    <property type="match status" value="3"/>
</dbReference>
<dbReference type="PANTHER" id="PTHR45639">
    <property type="entry name" value="HSC70CB, ISOFORM G-RELATED"/>
    <property type="match status" value="1"/>
</dbReference>
<dbReference type="Proteomes" id="UP000830375">
    <property type="component" value="Unassembled WGS sequence"/>
</dbReference>
<proteinExistence type="inferred from homology"/>
<keyword evidence="2" id="KW-0547">Nucleotide-binding</keyword>
<dbReference type="Gene3D" id="1.20.1270.10">
    <property type="match status" value="1"/>
</dbReference>
<evidence type="ECO:0000256" key="1">
    <source>
        <dbReference type="ARBA" id="ARBA00007381"/>
    </source>
</evidence>
<reference evidence="5 6" key="1">
    <citation type="submission" date="2022-01" db="EMBL/GenBank/DDBJ databases">
        <title>A high-quality chromosome-level genome assembly of rohu carp, Labeo rohita.</title>
        <authorList>
            <person name="Arick M.A. II"/>
            <person name="Hsu C.-Y."/>
            <person name="Magbanua Z."/>
            <person name="Pechanova O."/>
            <person name="Grover C."/>
            <person name="Miller E."/>
            <person name="Thrash A."/>
            <person name="Ezzel L."/>
            <person name="Alam S."/>
            <person name="Benzie J."/>
            <person name="Hamilton M."/>
            <person name="Karsi A."/>
            <person name="Lawrence M.L."/>
            <person name="Peterson D.G."/>
        </authorList>
    </citation>
    <scope>NUCLEOTIDE SEQUENCE [LARGE SCALE GENOMIC DNA]</scope>
    <source>
        <strain evidence="6">BAU-BD-2019</strain>
        <tissue evidence="5">Blood</tissue>
    </source>
</reference>
<dbReference type="SUPFAM" id="SSF100920">
    <property type="entry name" value="Heat shock protein 70kD (HSP70), peptide-binding domain"/>
    <property type="match status" value="1"/>
</dbReference>
<evidence type="ECO:0000256" key="3">
    <source>
        <dbReference type="ARBA" id="ARBA00022840"/>
    </source>
</evidence>
<feature type="compositionally biased region" description="Basic and acidic residues" evidence="4">
    <location>
        <begin position="524"/>
        <end position="534"/>
    </location>
</feature>
<feature type="region of interest" description="Disordered" evidence="4">
    <location>
        <begin position="473"/>
        <end position="546"/>
    </location>
</feature>
<dbReference type="PRINTS" id="PR00301">
    <property type="entry name" value="HEATSHOCK70"/>
</dbReference>
<evidence type="ECO:0000313" key="5">
    <source>
        <dbReference type="EMBL" id="KAI2650974.1"/>
    </source>
</evidence>
<feature type="compositionally biased region" description="Basic and acidic residues" evidence="4">
    <location>
        <begin position="706"/>
        <end position="715"/>
    </location>
</feature>